<dbReference type="Proteomes" id="UP000008701">
    <property type="component" value="Chromosome"/>
</dbReference>
<gene>
    <name evidence="2" type="ordered locus">Cpha266_0252</name>
</gene>
<name>A1BD41_CHLPD</name>
<dbReference type="OrthoDB" id="595476at2"/>
<dbReference type="KEGG" id="cph:Cpha266_0252"/>
<dbReference type="Pfam" id="PF05016">
    <property type="entry name" value="ParE_toxin"/>
    <property type="match status" value="1"/>
</dbReference>
<dbReference type="Gene3D" id="3.30.2310.20">
    <property type="entry name" value="RelE-like"/>
    <property type="match status" value="1"/>
</dbReference>
<dbReference type="EMBL" id="CP000492">
    <property type="protein sequence ID" value="ABL64318.1"/>
    <property type="molecule type" value="Genomic_DNA"/>
</dbReference>
<evidence type="ECO:0000313" key="2">
    <source>
        <dbReference type="EMBL" id="ABL64318.1"/>
    </source>
</evidence>
<dbReference type="HOGENOM" id="CLU_147162_7_0_10"/>
<dbReference type="eggNOG" id="COG3668">
    <property type="taxonomic scope" value="Bacteria"/>
</dbReference>
<reference evidence="2 3" key="1">
    <citation type="submission" date="2006-12" db="EMBL/GenBank/DDBJ databases">
        <title>Complete sequence of Chlorobium phaeobacteroides DSM 266.</title>
        <authorList>
            <consortium name="US DOE Joint Genome Institute"/>
            <person name="Copeland A."/>
            <person name="Lucas S."/>
            <person name="Lapidus A."/>
            <person name="Barry K."/>
            <person name="Detter J.C."/>
            <person name="Glavina del Rio T."/>
            <person name="Hammon N."/>
            <person name="Israni S."/>
            <person name="Pitluck S."/>
            <person name="Goltsman E."/>
            <person name="Schmutz J."/>
            <person name="Larimer F."/>
            <person name="Land M."/>
            <person name="Hauser L."/>
            <person name="Mikhailova N."/>
            <person name="Li T."/>
            <person name="Overmann J."/>
            <person name="Bryant D.A."/>
            <person name="Richardson P."/>
        </authorList>
    </citation>
    <scope>NUCLEOTIDE SEQUENCE [LARGE SCALE GENOMIC DNA]</scope>
    <source>
        <strain evidence="2 3">DSM 266</strain>
    </source>
</reference>
<keyword evidence="1" id="KW-1277">Toxin-antitoxin system</keyword>
<evidence type="ECO:0000313" key="3">
    <source>
        <dbReference type="Proteomes" id="UP000008701"/>
    </source>
</evidence>
<dbReference type="AlphaFoldDB" id="A1BD41"/>
<keyword evidence="3" id="KW-1185">Reference proteome</keyword>
<sequence length="96" mass="11375">MIFSFHPEAKEEFDKAIEYYENIAPGLGYDFALEVHSAIKRSIEHPNAWAVLYEDVRRSLVRRFPYGVLYSKEPAEIFILAVMNLHRNPGYWKKRK</sequence>
<dbReference type="InterPro" id="IPR035093">
    <property type="entry name" value="RelE/ParE_toxin_dom_sf"/>
</dbReference>
<accession>A1BD41</accession>
<dbReference type="InterPro" id="IPR007712">
    <property type="entry name" value="RelE/ParE_toxin"/>
</dbReference>
<dbReference type="RefSeq" id="WP_011744158.1">
    <property type="nucleotide sequence ID" value="NC_008639.1"/>
</dbReference>
<protein>
    <recommendedName>
        <fullName evidence="4">Plasmid stabilization system</fullName>
    </recommendedName>
</protein>
<evidence type="ECO:0008006" key="4">
    <source>
        <dbReference type="Google" id="ProtNLM"/>
    </source>
</evidence>
<organism evidence="2 3">
    <name type="scientific">Chlorobium phaeobacteroides (strain DSM 266 / SMG 266 / 2430)</name>
    <dbReference type="NCBI Taxonomy" id="290317"/>
    <lineage>
        <taxon>Bacteria</taxon>
        <taxon>Pseudomonadati</taxon>
        <taxon>Chlorobiota</taxon>
        <taxon>Chlorobiia</taxon>
        <taxon>Chlorobiales</taxon>
        <taxon>Chlorobiaceae</taxon>
        <taxon>Chlorobium/Pelodictyon group</taxon>
        <taxon>Chlorobium</taxon>
    </lineage>
</organism>
<evidence type="ECO:0000256" key="1">
    <source>
        <dbReference type="ARBA" id="ARBA00022649"/>
    </source>
</evidence>
<proteinExistence type="predicted"/>
<dbReference type="STRING" id="290317.Cpha266_0252"/>